<sequence length="256" mass="28291">MAIKSPSKIWAQGSLHQSPGYIEAQQGLHTLTPEATGFDAWCPASQVNATRGMMPDVSRVMPEDPGSEVSRPASASRALYGAGGDEEVTYFAPNYESQNALEYAHDAVDGEATTGYTPAYTFSEEAPRGTEVSEDPNKRLKLWAQKVTIQFELKAPQFLELGMLIDVGKNLETGDLRLRIWQQATSYKILNGVDEIKAESMNTKAMVEMATAGLRRAFQLTTDQMMQILIMSKDMLVQAGRTKYKALHVEVEASRY</sequence>
<evidence type="ECO:0000256" key="1">
    <source>
        <dbReference type="SAM" id="MobiDB-lite"/>
    </source>
</evidence>
<proteinExistence type="predicted"/>
<reference evidence="3" key="2">
    <citation type="submission" date="2015-01" db="EMBL/GenBank/DDBJ databases">
        <title>Evolutionary Origins and Diversification of the Mycorrhizal Mutualists.</title>
        <authorList>
            <consortium name="DOE Joint Genome Institute"/>
            <consortium name="Mycorrhizal Genomics Consortium"/>
            <person name="Kohler A."/>
            <person name="Kuo A."/>
            <person name="Nagy L.G."/>
            <person name="Floudas D."/>
            <person name="Copeland A."/>
            <person name="Barry K.W."/>
            <person name="Cichocki N."/>
            <person name="Veneault-Fourrey C."/>
            <person name="LaButti K."/>
            <person name="Lindquist E.A."/>
            <person name="Lipzen A."/>
            <person name="Lundell T."/>
            <person name="Morin E."/>
            <person name="Murat C."/>
            <person name="Riley R."/>
            <person name="Ohm R."/>
            <person name="Sun H."/>
            <person name="Tunlid A."/>
            <person name="Henrissat B."/>
            <person name="Grigoriev I.V."/>
            <person name="Hibbett D.S."/>
            <person name="Martin F."/>
        </authorList>
    </citation>
    <scope>NUCLEOTIDE SEQUENCE [LARGE SCALE GENOMIC DNA]</scope>
    <source>
        <strain evidence="3">Marx 270</strain>
    </source>
</reference>
<dbReference type="InParanoid" id="A0A0C3KS09"/>
<protein>
    <submittedName>
        <fullName evidence="2">Uncharacterized protein</fullName>
    </submittedName>
</protein>
<keyword evidence="3" id="KW-1185">Reference proteome</keyword>
<dbReference type="OrthoDB" id="2686925at2759"/>
<reference evidence="2 3" key="1">
    <citation type="submission" date="2014-04" db="EMBL/GenBank/DDBJ databases">
        <authorList>
            <consortium name="DOE Joint Genome Institute"/>
            <person name="Kuo A."/>
            <person name="Kohler A."/>
            <person name="Costa M.D."/>
            <person name="Nagy L.G."/>
            <person name="Floudas D."/>
            <person name="Copeland A."/>
            <person name="Barry K.W."/>
            <person name="Cichocki N."/>
            <person name="Veneault-Fourrey C."/>
            <person name="LaButti K."/>
            <person name="Lindquist E.A."/>
            <person name="Lipzen A."/>
            <person name="Lundell T."/>
            <person name="Morin E."/>
            <person name="Murat C."/>
            <person name="Sun H."/>
            <person name="Tunlid A."/>
            <person name="Henrissat B."/>
            <person name="Grigoriev I.V."/>
            <person name="Hibbett D.S."/>
            <person name="Martin F."/>
            <person name="Nordberg H.P."/>
            <person name="Cantor M.N."/>
            <person name="Hua S.X."/>
        </authorList>
    </citation>
    <scope>NUCLEOTIDE SEQUENCE [LARGE SCALE GENOMIC DNA]</scope>
    <source>
        <strain evidence="2 3">Marx 270</strain>
    </source>
</reference>
<dbReference type="AlphaFoldDB" id="A0A0C3KS09"/>
<dbReference type="HOGENOM" id="CLU_1086314_0_0_1"/>
<evidence type="ECO:0000313" key="3">
    <source>
        <dbReference type="Proteomes" id="UP000054217"/>
    </source>
</evidence>
<dbReference type="Proteomes" id="UP000054217">
    <property type="component" value="Unassembled WGS sequence"/>
</dbReference>
<name>A0A0C3KS09_PISTI</name>
<organism evidence="2 3">
    <name type="scientific">Pisolithus tinctorius Marx 270</name>
    <dbReference type="NCBI Taxonomy" id="870435"/>
    <lineage>
        <taxon>Eukaryota</taxon>
        <taxon>Fungi</taxon>
        <taxon>Dikarya</taxon>
        <taxon>Basidiomycota</taxon>
        <taxon>Agaricomycotina</taxon>
        <taxon>Agaricomycetes</taxon>
        <taxon>Agaricomycetidae</taxon>
        <taxon>Boletales</taxon>
        <taxon>Sclerodermatineae</taxon>
        <taxon>Pisolithaceae</taxon>
        <taxon>Pisolithus</taxon>
    </lineage>
</organism>
<gene>
    <name evidence="2" type="ORF">M404DRAFT_19163</name>
</gene>
<accession>A0A0C3KS09</accession>
<dbReference type="STRING" id="870435.A0A0C3KS09"/>
<feature type="region of interest" description="Disordered" evidence="1">
    <location>
        <begin position="53"/>
        <end position="76"/>
    </location>
</feature>
<dbReference type="EMBL" id="KN831947">
    <property type="protein sequence ID" value="KIO12307.1"/>
    <property type="molecule type" value="Genomic_DNA"/>
</dbReference>
<evidence type="ECO:0000313" key="2">
    <source>
        <dbReference type="EMBL" id="KIO12307.1"/>
    </source>
</evidence>